<gene>
    <name evidence="2" type="ORF">N7539_004268</name>
</gene>
<proteinExistence type="predicted"/>
<dbReference type="GeneID" id="81624119"/>
<dbReference type="EMBL" id="JAPWDQ010000004">
    <property type="protein sequence ID" value="KAJ5489378.1"/>
    <property type="molecule type" value="Genomic_DNA"/>
</dbReference>
<dbReference type="RefSeq" id="XP_056791411.1">
    <property type="nucleotide sequence ID" value="XM_056933870.1"/>
</dbReference>
<name>A0A9W9XE55_9EURO</name>
<dbReference type="AlphaFoldDB" id="A0A9W9XE55"/>
<evidence type="ECO:0000256" key="1">
    <source>
        <dbReference type="SAM" id="MobiDB-lite"/>
    </source>
</evidence>
<reference evidence="2" key="2">
    <citation type="journal article" date="2023" name="IMA Fungus">
        <title>Comparative genomic study of the Penicillium genus elucidates a diverse pangenome and 15 lateral gene transfer events.</title>
        <authorList>
            <person name="Petersen C."/>
            <person name="Sorensen T."/>
            <person name="Nielsen M.R."/>
            <person name="Sondergaard T.E."/>
            <person name="Sorensen J.L."/>
            <person name="Fitzpatrick D.A."/>
            <person name="Frisvad J.C."/>
            <person name="Nielsen K.L."/>
        </authorList>
    </citation>
    <scope>NUCLEOTIDE SEQUENCE</scope>
    <source>
        <strain evidence="2">IBT 30728</strain>
    </source>
</reference>
<reference evidence="2" key="1">
    <citation type="submission" date="2022-12" db="EMBL/GenBank/DDBJ databases">
        <authorList>
            <person name="Petersen C."/>
        </authorList>
    </citation>
    <scope>NUCLEOTIDE SEQUENCE</scope>
    <source>
        <strain evidence="2">IBT 30728</strain>
    </source>
</reference>
<evidence type="ECO:0000313" key="2">
    <source>
        <dbReference type="EMBL" id="KAJ5489378.1"/>
    </source>
</evidence>
<protein>
    <submittedName>
        <fullName evidence="2">Uncharacterized protein</fullName>
    </submittedName>
</protein>
<feature type="compositionally biased region" description="Low complexity" evidence="1">
    <location>
        <begin position="90"/>
        <end position="101"/>
    </location>
</feature>
<keyword evidence="3" id="KW-1185">Reference proteome</keyword>
<feature type="region of interest" description="Disordered" evidence="1">
    <location>
        <begin position="86"/>
        <end position="111"/>
    </location>
</feature>
<accession>A0A9W9XE55</accession>
<comment type="caution">
    <text evidence="2">The sequence shown here is derived from an EMBL/GenBank/DDBJ whole genome shotgun (WGS) entry which is preliminary data.</text>
</comment>
<sequence length="146" mass="16052">MYGASTEALSYTWGRECCEDTFATLRRVGSNEVEKQRNDCQHELSIFPQVFSVSFSIFIQLPRCPSATCSTAVLLVEEIVHCHQAQPTQSRASKSMPSPSSLAVHTQQPQATHGILNKSQPRLGQAIIPVSWQLDSTNGASVNHSH</sequence>
<dbReference type="Proteomes" id="UP001148312">
    <property type="component" value="Unassembled WGS sequence"/>
</dbReference>
<evidence type="ECO:0000313" key="3">
    <source>
        <dbReference type="Proteomes" id="UP001148312"/>
    </source>
</evidence>
<organism evidence="2 3">
    <name type="scientific">Penicillium diatomitis</name>
    <dbReference type="NCBI Taxonomy" id="2819901"/>
    <lineage>
        <taxon>Eukaryota</taxon>
        <taxon>Fungi</taxon>
        <taxon>Dikarya</taxon>
        <taxon>Ascomycota</taxon>
        <taxon>Pezizomycotina</taxon>
        <taxon>Eurotiomycetes</taxon>
        <taxon>Eurotiomycetidae</taxon>
        <taxon>Eurotiales</taxon>
        <taxon>Aspergillaceae</taxon>
        <taxon>Penicillium</taxon>
    </lineage>
</organism>